<keyword evidence="6" id="KW-0732">Signal</keyword>
<comment type="pathway">
    <text evidence="5">Sulfur metabolism; glutathione metabolism.</text>
</comment>
<dbReference type="GO" id="GO:0103068">
    <property type="term" value="F:leukotriene C4 gamma-glutamyl transferase activity"/>
    <property type="evidence" value="ECO:0007669"/>
    <property type="project" value="UniProtKB-EC"/>
</dbReference>
<dbReference type="EC" id="2.3.2.2" evidence="5"/>
<dbReference type="PRINTS" id="PR01210">
    <property type="entry name" value="GGTRANSPTASE"/>
</dbReference>
<dbReference type="EMBL" id="SJDL01000003">
    <property type="protein sequence ID" value="TBW58825.1"/>
    <property type="molecule type" value="Genomic_DNA"/>
</dbReference>
<keyword evidence="5" id="KW-0865">Zymogen</keyword>
<accession>A0ABY1ZSM6</accession>
<evidence type="ECO:0000256" key="6">
    <source>
        <dbReference type="SAM" id="SignalP"/>
    </source>
</evidence>
<dbReference type="InterPro" id="IPR043137">
    <property type="entry name" value="GGT_ssub_C"/>
</dbReference>
<name>A0ABY1ZSM6_9GAMM</name>
<gene>
    <name evidence="7" type="primary">ggt</name>
    <name evidence="7" type="ORF">EZI54_02850</name>
</gene>
<sequence length="569" mass="61401">MTLARTPRISILFTVLLLLGGCAATNPQQPGSLAVASAHPLATQAGLRALEAGGNAFDAAIATAAVLSVVEPYSAGLGGGGFWLLQQPDQQTTLVDAREKAPAASTRDMYLDANGEVHPDKLSINGPLAAGIPGQPGAFAYINEHYAERPLRANLQDAIRIARQGFHVDQRYHELAEWRREVMQRYPATRQTFLVDGKVPPVGALIRQPALADTLEALADRGWDGFYDGPVAQQLVSDVQAAGGIWQLQDLKDYTIVERQPVVIHYDDATLWTTPPPSSGGIALAQMFGMMQQRPFDEVFPDTPADDPVARTHYLVEVMRRAYRDRAIYLGDPDYTDIPVKHLLDPAYLGKRMANLKPGQATPSQSLEGDLDSGTHTTHLSVMDADGRKVSATLSINLPFGSAFLSSGTGVLLNDEMDDFAIKPGVPNAYGLVGGEANSIAPGKRPLSSMTPTIMTSDDRTAIIGTPGGSRIITMVYLGLLDVLDGKSAEATVSDPRFHHQYLPDVIQHEPDTFTPEQKTALEAMGYELRDVGRHYGNMQLILRDRESGETTAAADPRGIGQAVVKPVR</sequence>
<dbReference type="InterPro" id="IPR051792">
    <property type="entry name" value="GGT_bact"/>
</dbReference>
<dbReference type="PANTHER" id="PTHR43199">
    <property type="entry name" value="GLUTATHIONE HYDROLASE"/>
    <property type="match status" value="1"/>
</dbReference>
<keyword evidence="5" id="KW-0378">Hydrolase</keyword>
<proteinExistence type="inferred from homology"/>
<feature type="chain" id="PRO_5045660355" description="Glutathione hydrolase proenzyme" evidence="6">
    <location>
        <begin position="25"/>
        <end position="569"/>
    </location>
</feature>
<feature type="signal peptide" evidence="6">
    <location>
        <begin position="1"/>
        <end position="24"/>
    </location>
</feature>
<comment type="catalytic activity">
    <reaction evidence="1 5">
        <text>an S-substituted glutathione + H2O = an S-substituted L-cysteinylglycine + L-glutamate</text>
        <dbReference type="Rhea" id="RHEA:59468"/>
        <dbReference type="ChEBI" id="CHEBI:15377"/>
        <dbReference type="ChEBI" id="CHEBI:29985"/>
        <dbReference type="ChEBI" id="CHEBI:90779"/>
        <dbReference type="ChEBI" id="CHEBI:143103"/>
        <dbReference type="EC" id="3.4.19.13"/>
    </reaction>
</comment>
<evidence type="ECO:0000256" key="5">
    <source>
        <dbReference type="RuleBase" id="RU368036"/>
    </source>
</evidence>
<comment type="catalytic activity">
    <reaction evidence="4 5">
        <text>an N-terminal (5-L-glutamyl)-[peptide] + an alpha-amino acid = 5-L-glutamyl amino acid + an N-terminal L-alpha-aminoacyl-[peptide]</text>
        <dbReference type="Rhea" id="RHEA:23904"/>
        <dbReference type="Rhea" id="RHEA-COMP:9780"/>
        <dbReference type="Rhea" id="RHEA-COMP:9795"/>
        <dbReference type="ChEBI" id="CHEBI:77644"/>
        <dbReference type="ChEBI" id="CHEBI:78597"/>
        <dbReference type="ChEBI" id="CHEBI:78599"/>
        <dbReference type="ChEBI" id="CHEBI:78608"/>
        <dbReference type="EC" id="2.3.2.2"/>
    </reaction>
</comment>
<dbReference type="Gene3D" id="1.10.246.130">
    <property type="match status" value="1"/>
</dbReference>
<organism evidence="7 8">
    <name type="scientific">Marinobacter halodurans</name>
    <dbReference type="NCBI Taxonomy" id="2528979"/>
    <lineage>
        <taxon>Bacteria</taxon>
        <taxon>Pseudomonadati</taxon>
        <taxon>Pseudomonadota</taxon>
        <taxon>Gammaproteobacteria</taxon>
        <taxon>Pseudomonadales</taxon>
        <taxon>Marinobacteraceae</taxon>
        <taxon>Marinobacter</taxon>
    </lineage>
</organism>
<comment type="similarity">
    <text evidence="5">Belongs to the gamma-glutamyltransferase family.</text>
</comment>
<dbReference type="Proteomes" id="UP000313645">
    <property type="component" value="Unassembled WGS sequence"/>
</dbReference>
<protein>
    <recommendedName>
        <fullName evidence="5">Glutathione hydrolase proenzyme</fullName>
        <ecNumber evidence="5">2.3.2.2</ecNumber>
        <ecNumber evidence="5">3.4.19.13</ecNumber>
    </recommendedName>
    <component>
        <recommendedName>
            <fullName evidence="5">Glutathione hydrolase large chain</fullName>
        </recommendedName>
    </component>
    <component>
        <recommendedName>
            <fullName evidence="5">Glutathione hydrolase small chain</fullName>
        </recommendedName>
    </component>
</protein>
<dbReference type="PANTHER" id="PTHR43199:SF6">
    <property type="entry name" value="GLUTATHIONE HYDROLASE PROENZYME"/>
    <property type="match status" value="1"/>
</dbReference>
<evidence type="ECO:0000256" key="3">
    <source>
        <dbReference type="ARBA" id="ARBA00023315"/>
    </source>
</evidence>
<dbReference type="Pfam" id="PF01019">
    <property type="entry name" value="G_glu_transpept"/>
    <property type="match status" value="1"/>
</dbReference>
<evidence type="ECO:0000313" key="7">
    <source>
        <dbReference type="EMBL" id="TBW58825.1"/>
    </source>
</evidence>
<dbReference type="SUPFAM" id="SSF56235">
    <property type="entry name" value="N-terminal nucleophile aminohydrolases (Ntn hydrolases)"/>
    <property type="match status" value="1"/>
</dbReference>
<dbReference type="Gene3D" id="3.60.20.40">
    <property type="match status" value="1"/>
</dbReference>
<dbReference type="NCBIfam" id="TIGR00066">
    <property type="entry name" value="g_glut_trans"/>
    <property type="match status" value="1"/>
</dbReference>
<keyword evidence="5 7" id="KW-0808">Transferase</keyword>
<dbReference type="PROSITE" id="PS51257">
    <property type="entry name" value="PROKAR_LIPOPROTEIN"/>
    <property type="match status" value="1"/>
</dbReference>
<evidence type="ECO:0000256" key="4">
    <source>
        <dbReference type="ARBA" id="ARBA00047417"/>
    </source>
</evidence>
<evidence type="ECO:0000256" key="2">
    <source>
        <dbReference type="ARBA" id="ARBA00001089"/>
    </source>
</evidence>
<dbReference type="InterPro" id="IPR000101">
    <property type="entry name" value="GGT_peptidase"/>
</dbReference>
<reference evidence="7 8" key="1">
    <citation type="submission" date="2019-02" db="EMBL/GenBank/DDBJ databases">
        <title>Marinobacter halodurans sp. nov., a marine bacterium isolated from sea tidal flat.</title>
        <authorList>
            <person name="Yoo Y."/>
            <person name="Lee D.W."/>
            <person name="Kim B.S."/>
            <person name="Kim J.-J."/>
        </authorList>
    </citation>
    <scope>NUCLEOTIDE SEQUENCE [LARGE SCALE GENOMIC DNA]</scope>
    <source>
        <strain evidence="7 8">YJ-S3-2</strain>
    </source>
</reference>
<evidence type="ECO:0000313" key="8">
    <source>
        <dbReference type="Proteomes" id="UP000313645"/>
    </source>
</evidence>
<dbReference type="InterPro" id="IPR029055">
    <property type="entry name" value="Ntn_hydrolases_N"/>
</dbReference>
<dbReference type="EC" id="3.4.19.13" evidence="5"/>
<comment type="subunit">
    <text evidence="5">This enzyme consists of two polypeptide chains, which are synthesized in precursor form from a single polypeptide.</text>
</comment>
<evidence type="ECO:0000256" key="1">
    <source>
        <dbReference type="ARBA" id="ARBA00001049"/>
    </source>
</evidence>
<keyword evidence="5" id="KW-0317">Glutathione biosynthesis</keyword>
<keyword evidence="3 5" id="KW-0012">Acyltransferase</keyword>
<comment type="caution">
    <text evidence="7">The sequence shown here is derived from an EMBL/GenBank/DDBJ whole genome shotgun (WGS) entry which is preliminary data.</text>
</comment>
<comment type="PTM">
    <text evidence="5">Cleaved by autocatalysis into a large and a small subunit.</text>
</comment>
<keyword evidence="8" id="KW-1185">Reference proteome</keyword>
<dbReference type="RefSeq" id="WP_131478834.1">
    <property type="nucleotide sequence ID" value="NZ_SJDL01000003.1"/>
</dbReference>
<dbReference type="InterPro" id="IPR043138">
    <property type="entry name" value="GGT_lsub"/>
</dbReference>
<comment type="catalytic activity">
    <reaction evidence="2 5">
        <text>glutathione + H2O = L-cysteinylglycine + L-glutamate</text>
        <dbReference type="Rhea" id="RHEA:28807"/>
        <dbReference type="ChEBI" id="CHEBI:15377"/>
        <dbReference type="ChEBI" id="CHEBI:29985"/>
        <dbReference type="ChEBI" id="CHEBI:57925"/>
        <dbReference type="ChEBI" id="CHEBI:61694"/>
        <dbReference type="EC" id="3.4.19.13"/>
    </reaction>
</comment>